<evidence type="ECO:0008006" key="5">
    <source>
        <dbReference type="Google" id="ProtNLM"/>
    </source>
</evidence>
<keyword evidence="2" id="KW-1133">Transmembrane helix</keyword>
<protein>
    <recommendedName>
        <fullName evidence="5">G-protein coupled receptors family 1 profile domain-containing protein</fullName>
    </recommendedName>
</protein>
<dbReference type="Proteomes" id="UP000762676">
    <property type="component" value="Unassembled WGS sequence"/>
</dbReference>
<keyword evidence="2" id="KW-0812">Transmembrane</keyword>
<feature type="compositionally biased region" description="Polar residues" evidence="1">
    <location>
        <begin position="212"/>
        <end position="223"/>
    </location>
</feature>
<reference evidence="3 4" key="1">
    <citation type="journal article" date="2021" name="Elife">
        <title>Chloroplast acquisition without the gene transfer in kleptoplastic sea slugs, Plakobranchus ocellatus.</title>
        <authorList>
            <person name="Maeda T."/>
            <person name="Takahashi S."/>
            <person name="Yoshida T."/>
            <person name="Shimamura S."/>
            <person name="Takaki Y."/>
            <person name="Nagai Y."/>
            <person name="Toyoda A."/>
            <person name="Suzuki Y."/>
            <person name="Arimoto A."/>
            <person name="Ishii H."/>
            <person name="Satoh N."/>
            <person name="Nishiyama T."/>
            <person name="Hasebe M."/>
            <person name="Maruyama T."/>
            <person name="Minagawa J."/>
            <person name="Obokata J."/>
            <person name="Shigenobu S."/>
        </authorList>
    </citation>
    <scope>NUCLEOTIDE SEQUENCE [LARGE SCALE GENOMIC DNA]</scope>
</reference>
<evidence type="ECO:0000256" key="2">
    <source>
        <dbReference type="SAM" id="Phobius"/>
    </source>
</evidence>
<feature type="region of interest" description="Disordered" evidence="1">
    <location>
        <begin position="198"/>
        <end position="223"/>
    </location>
</feature>
<dbReference type="EMBL" id="BMAT01003377">
    <property type="protein sequence ID" value="GFS24311.1"/>
    <property type="molecule type" value="Genomic_DNA"/>
</dbReference>
<proteinExistence type="predicted"/>
<organism evidence="3 4">
    <name type="scientific">Elysia marginata</name>
    <dbReference type="NCBI Taxonomy" id="1093978"/>
    <lineage>
        <taxon>Eukaryota</taxon>
        <taxon>Metazoa</taxon>
        <taxon>Spiralia</taxon>
        <taxon>Lophotrochozoa</taxon>
        <taxon>Mollusca</taxon>
        <taxon>Gastropoda</taxon>
        <taxon>Heterobranchia</taxon>
        <taxon>Euthyneura</taxon>
        <taxon>Panpulmonata</taxon>
        <taxon>Sacoglossa</taxon>
        <taxon>Placobranchoidea</taxon>
        <taxon>Plakobranchidae</taxon>
        <taxon>Elysia</taxon>
    </lineage>
</organism>
<feature type="transmembrane region" description="Helical" evidence="2">
    <location>
        <begin position="295"/>
        <end position="321"/>
    </location>
</feature>
<gene>
    <name evidence="3" type="ORF">ElyMa_001660500</name>
</gene>
<name>A0AAV4JSF5_9GAST</name>
<feature type="transmembrane region" description="Helical" evidence="2">
    <location>
        <begin position="239"/>
        <end position="257"/>
    </location>
</feature>
<feature type="transmembrane region" description="Helical" evidence="2">
    <location>
        <begin position="269"/>
        <end position="289"/>
    </location>
</feature>
<evidence type="ECO:0000256" key="1">
    <source>
        <dbReference type="SAM" id="MobiDB-lite"/>
    </source>
</evidence>
<evidence type="ECO:0000313" key="3">
    <source>
        <dbReference type="EMBL" id="GFS24311.1"/>
    </source>
</evidence>
<accession>A0AAV4JSF5</accession>
<keyword evidence="2" id="KW-0472">Membrane</keyword>
<sequence length="342" mass="37812">MISGGLRGVLWGTPTQRTIFIIVLCISRVSPSSILNRNGFTLNGDDNIEKSYNQNDVKGMESYKHVNNHMEDKNLDNIKTMQEGVSDKPVKQPTLYDNFAKTADKSSDVLVPCCVSGPSKDSIKVVARSAKSDQLVKQRASNTKKTRREINIFINAKTEEANNNVEIHEEKRNSPWLLTEELDQVGQDLSEKSLQKVLETPQTMEDKPRANTGRQARPGSSPSSLSRFNAIFSSVGEPAVLGLGLVGNALLAVVFLITPLRLRVISHTMAAASICDLLYTAGCLLMHVASRGVRVLALPAACQLITFTLILSQIMSTWCLFFSHLCKYENLEEKICIHSSLY</sequence>
<dbReference type="Gene3D" id="1.20.1070.10">
    <property type="entry name" value="Rhodopsin 7-helix transmembrane proteins"/>
    <property type="match status" value="1"/>
</dbReference>
<comment type="caution">
    <text evidence="3">The sequence shown here is derived from an EMBL/GenBank/DDBJ whole genome shotgun (WGS) entry which is preliminary data.</text>
</comment>
<keyword evidence="4" id="KW-1185">Reference proteome</keyword>
<evidence type="ECO:0000313" key="4">
    <source>
        <dbReference type="Proteomes" id="UP000762676"/>
    </source>
</evidence>
<dbReference type="SUPFAM" id="SSF81321">
    <property type="entry name" value="Family A G protein-coupled receptor-like"/>
    <property type="match status" value="1"/>
</dbReference>
<dbReference type="CDD" id="cd00637">
    <property type="entry name" value="7tm_classA_rhodopsin-like"/>
    <property type="match status" value="1"/>
</dbReference>
<dbReference type="AlphaFoldDB" id="A0AAV4JSF5"/>